<keyword evidence="2" id="KW-1185">Reference proteome</keyword>
<evidence type="ECO:0000313" key="2">
    <source>
        <dbReference type="Proteomes" id="UP000215335"/>
    </source>
</evidence>
<name>A0A232FF25_9HYME</name>
<evidence type="ECO:0000313" key="1">
    <source>
        <dbReference type="EMBL" id="OXU29361.1"/>
    </source>
</evidence>
<proteinExistence type="predicted"/>
<sequence>MAELIKRLSQHTEMSGAATATLCSIGYGEGIIPQQLPIPLYMRLRLLCRVTHKLTAIRPKMIFPDYPCITQQNSKQSPRQQYRGLIVAAERSCGIELRIRLEVDSSSSSRDFSAASFLHLLEMVEKIKEDSDDLHAISCGILR</sequence>
<organism evidence="1 2">
    <name type="scientific">Trichomalopsis sarcophagae</name>
    <dbReference type="NCBI Taxonomy" id="543379"/>
    <lineage>
        <taxon>Eukaryota</taxon>
        <taxon>Metazoa</taxon>
        <taxon>Ecdysozoa</taxon>
        <taxon>Arthropoda</taxon>
        <taxon>Hexapoda</taxon>
        <taxon>Insecta</taxon>
        <taxon>Pterygota</taxon>
        <taxon>Neoptera</taxon>
        <taxon>Endopterygota</taxon>
        <taxon>Hymenoptera</taxon>
        <taxon>Apocrita</taxon>
        <taxon>Proctotrupomorpha</taxon>
        <taxon>Chalcidoidea</taxon>
        <taxon>Pteromalidae</taxon>
        <taxon>Pteromalinae</taxon>
        <taxon>Trichomalopsis</taxon>
    </lineage>
</organism>
<dbReference type="AlphaFoldDB" id="A0A232FF25"/>
<protein>
    <submittedName>
        <fullName evidence="1">Uncharacterized protein</fullName>
    </submittedName>
</protein>
<comment type="caution">
    <text evidence="1">The sequence shown here is derived from an EMBL/GenBank/DDBJ whole genome shotgun (WGS) entry which is preliminary data.</text>
</comment>
<gene>
    <name evidence="1" type="ORF">TSAR_010654</name>
</gene>
<dbReference type="EMBL" id="NNAY01000301">
    <property type="protein sequence ID" value="OXU29361.1"/>
    <property type="molecule type" value="Genomic_DNA"/>
</dbReference>
<accession>A0A232FF25</accession>
<dbReference type="Proteomes" id="UP000215335">
    <property type="component" value="Unassembled WGS sequence"/>
</dbReference>
<reference evidence="1 2" key="1">
    <citation type="journal article" date="2017" name="Curr. Biol.">
        <title>The Evolution of Venom by Co-option of Single-Copy Genes.</title>
        <authorList>
            <person name="Martinson E.O."/>
            <person name="Mrinalini"/>
            <person name="Kelkar Y.D."/>
            <person name="Chang C.H."/>
            <person name="Werren J.H."/>
        </authorList>
    </citation>
    <scope>NUCLEOTIDE SEQUENCE [LARGE SCALE GENOMIC DNA]</scope>
    <source>
        <strain evidence="1 2">Alberta</strain>
        <tissue evidence="1">Whole body</tissue>
    </source>
</reference>